<feature type="region of interest" description="Disordered" evidence="6">
    <location>
        <begin position="1"/>
        <end position="33"/>
    </location>
</feature>
<name>A0AAD6EKV0_9POAL</name>
<feature type="domain" description="RanBD1" evidence="7">
    <location>
        <begin position="222"/>
        <end position="367"/>
    </location>
</feature>
<evidence type="ECO:0000256" key="4">
    <source>
        <dbReference type="ARBA" id="ARBA00023132"/>
    </source>
</evidence>
<dbReference type="InterPro" id="IPR045207">
    <property type="entry name" value="RanBD_NUP50_plant"/>
</dbReference>
<evidence type="ECO:0000313" key="8">
    <source>
        <dbReference type="EMBL" id="KAJ3688110.1"/>
    </source>
</evidence>
<dbReference type="CDD" id="cd13169">
    <property type="entry name" value="RanBD_NUP50_plant"/>
    <property type="match status" value="1"/>
</dbReference>
<dbReference type="Gene3D" id="2.30.29.30">
    <property type="entry name" value="Pleckstrin-homology domain (PH domain)/Phosphotyrosine-binding domain (PTB)"/>
    <property type="match status" value="1"/>
</dbReference>
<dbReference type="GO" id="GO:0015031">
    <property type="term" value="P:protein transport"/>
    <property type="evidence" value="ECO:0007669"/>
    <property type="project" value="UniProtKB-KW"/>
</dbReference>
<evidence type="ECO:0000256" key="3">
    <source>
        <dbReference type="ARBA" id="ARBA00023010"/>
    </source>
</evidence>
<keyword evidence="5" id="KW-0539">Nucleus</keyword>
<sequence length="369" mass="39951">MADDEITSSRKRAADTEVYKDQRPDGDSFTAEPEVGPLQKKWVVDREINEEGGTSARVTEGEEEDEGERKEALAEKNRMEAKKSEVNIVRENVEGESLEVANEEKVADKVKITGEGENVGGETKEVGCEMGEDGGEKECGEEKENVGGEKEEGKVEGGRNATDIKEDPKPATNFSSFQHLSSSQNAFSGLAGTGFSTTSFTFGSSTSSTSLFGAVPANNGSSFNSITGLNTNPTENNKVTMHEVHVETGEENEKAVFTADAILYEYLDGGWKERGKGELKLNLTTTGVDKARLVMRARGNYRLILNANLYADMALKEMDKKGATFLCVNGTAEGQTGPSTFALKFKDEDTRDDFCASVEAHKAKTASQN</sequence>
<dbReference type="AlphaFoldDB" id="A0AAD6EKV0"/>
<dbReference type="Pfam" id="PF00638">
    <property type="entry name" value="Ran_BP1"/>
    <property type="match status" value="1"/>
</dbReference>
<feature type="compositionally biased region" description="Basic and acidic residues" evidence="6">
    <location>
        <begin position="12"/>
        <end position="26"/>
    </location>
</feature>
<gene>
    <name evidence="8" type="ORF">LUZ61_017274</name>
</gene>
<dbReference type="PANTHER" id="PTHR23138:SF142">
    <property type="entry name" value="RAN-BINDING PROTEIN 3B-RELATED"/>
    <property type="match status" value="1"/>
</dbReference>
<organism evidence="8 9">
    <name type="scientific">Rhynchospora tenuis</name>
    <dbReference type="NCBI Taxonomy" id="198213"/>
    <lineage>
        <taxon>Eukaryota</taxon>
        <taxon>Viridiplantae</taxon>
        <taxon>Streptophyta</taxon>
        <taxon>Embryophyta</taxon>
        <taxon>Tracheophyta</taxon>
        <taxon>Spermatophyta</taxon>
        <taxon>Magnoliopsida</taxon>
        <taxon>Liliopsida</taxon>
        <taxon>Poales</taxon>
        <taxon>Cyperaceae</taxon>
        <taxon>Cyperoideae</taxon>
        <taxon>Rhynchosporeae</taxon>
        <taxon>Rhynchospora</taxon>
    </lineage>
</organism>
<dbReference type="EMBL" id="JAMRDG010000002">
    <property type="protein sequence ID" value="KAJ3688110.1"/>
    <property type="molecule type" value="Genomic_DNA"/>
</dbReference>
<dbReference type="SMART" id="SM00160">
    <property type="entry name" value="RanBD"/>
    <property type="match status" value="1"/>
</dbReference>
<dbReference type="SUPFAM" id="SSF50729">
    <property type="entry name" value="PH domain-like"/>
    <property type="match status" value="1"/>
</dbReference>
<feature type="region of interest" description="Disordered" evidence="6">
    <location>
        <begin position="46"/>
        <end position="81"/>
    </location>
</feature>
<feature type="compositionally biased region" description="Basic and acidic residues" evidence="6">
    <location>
        <begin position="67"/>
        <end position="81"/>
    </location>
</feature>
<dbReference type="InterPro" id="IPR000156">
    <property type="entry name" value="Ran_bind_dom"/>
</dbReference>
<keyword evidence="9" id="KW-1185">Reference proteome</keyword>
<evidence type="ECO:0000256" key="6">
    <source>
        <dbReference type="SAM" id="MobiDB-lite"/>
    </source>
</evidence>
<keyword evidence="4" id="KW-0906">Nuclear pore complex</keyword>
<dbReference type="InterPro" id="IPR045255">
    <property type="entry name" value="RanBP1-like"/>
</dbReference>
<keyword evidence="4" id="KW-0653">Protein transport</keyword>
<dbReference type="PANTHER" id="PTHR23138">
    <property type="entry name" value="RAN BINDING PROTEIN"/>
    <property type="match status" value="1"/>
</dbReference>
<feature type="region of interest" description="Disordered" evidence="6">
    <location>
        <begin position="111"/>
        <end position="168"/>
    </location>
</feature>
<keyword evidence="3" id="KW-0811">Translocation</keyword>
<dbReference type="Proteomes" id="UP001210211">
    <property type="component" value="Unassembled WGS sequence"/>
</dbReference>
<evidence type="ECO:0000256" key="1">
    <source>
        <dbReference type="ARBA" id="ARBA00004567"/>
    </source>
</evidence>
<feature type="compositionally biased region" description="Basic and acidic residues" evidence="6">
    <location>
        <begin position="134"/>
        <end position="168"/>
    </location>
</feature>
<keyword evidence="2" id="KW-0813">Transport</keyword>
<proteinExistence type="predicted"/>
<evidence type="ECO:0000313" key="9">
    <source>
        <dbReference type="Proteomes" id="UP001210211"/>
    </source>
</evidence>
<accession>A0AAD6EKV0</accession>
<evidence type="ECO:0000256" key="2">
    <source>
        <dbReference type="ARBA" id="ARBA00022816"/>
    </source>
</evidence>
<comment type="caution">
    <text evidence="8">The sequence shown here is derived from an EMBL/GenBank/DDBJ whole genome shotgun (WGS) entry which is preliminary data.</text>
</comment>
<reference evidence="8 9" key="1">
    <citation type="journal article" date="2022" name="Cell">
        <title>Repeat-based holocentromeres influence genome architecture and karyotype evolution.</title>
        <authorList>
            <person name="Hofstatter P.G."/>
            <person name="Thangavel G."/>
            <person name="Lux T."/>
            <person name="Neumann P."/>
            <person name="Vondrak T."/>
            <person name="Novak P."/>
            <person name="Zhang M."/>
            <person name="Costa L."/>
            <person name="Castellani M."/>
            <person name="Scott A."/>
            <person name="Toegelov H."/>
            <person name="Fuchs J."/>
            <person name="Mata-Sucre Y."/>
            <person name="Dias Y."/>
            <person name="Vanzela A.L.L."/>
            <person name="Huettel B."/>
            <person name="Almeida C.C.S."/>
            <person name="Simkova H."/>
            <person name="Souza G."/>
            <person name="Pedrosa-Harand A."/>
            <person name="Macas J."/>
            <person name="Mayer K.F.X."/>
            <person name="Houben A."/>
            <person name="Marques A."/>
        </authorList>
    </citation>
    <scope>NUCLEOTIDE SEQUENCE [LARGE SCALE GENOMIC DNA]</scope>
    <source>
        <strain evidence="8">RhyTen1mFocal</strain>
    </source>
</reference>
<dbReference type="PROSITE" id="PS50196">
    <property type="entry name" value="RANBD1"/>
    <property type="match status" value="1"/>
</dbReference>
<dbReference type="GO" id="GO:0005643">
    <property type="term" value="C:nuclear pore"/>
    <property type="evidence" value="ECO:0007669"/>
    <property type="project" value="UniProtKB-SubCell"/>
</dbReference>
<keyword evidence="2" id="KW-0509">mRNA transport</keyword>
<protein>
    <recommendedName>
        <fullName evidence="7">RanBD1 domain-containing protein</fullName>
    </recommendedName>
</protein>
<evidence type="ECO:0000259" key="7">
    <source>
        <dbReference type="PROSITE" id="PS50196"/>
    </source>
</evidence>
<dbReference type="InterPro" id="IPR011993">
    <property type="entry name" value="PH-like_dom_sf"/>
</dbReference>
<comment type="subcellular location">
    <subcellularLocation>
        <location evidence="1">Nucleus</location>
        <location evidence="1">Nuclear pore complex</location>
    </subcellularLocation>
</comment>
<evidence type="ECO:0000256" key="5">
    <source>
        <dbReference type="ARBA" id="ARBA00023242"/>
    </source>
</evidence>
<dbReference type="GO" id="GO:0051028">
    <property type="term" value="P:mRNA transport"/>
    <property type="evidence" value="ECO:0007669"/>
    <property type="project" value="UniProtKB-KW"/>
</dbReference>